<comment type="caution">
    <text evidence="2">The sequence shown here is derived from an EMBL/GenBank/DDBJ whole genome shotgun (WGS) entry which is preliminary data.</text>
</comment>
<accession>A0A8J2KJY3</accession>
<organism evidence="2 3">
    <name type="scientific">Allacma fusca</name>
    <dbReference type="NCBI Taxonomy" id="39272"/>
    <lineage>
        <taxon>Eukaryota</taxon>
        <taxon>Metazoa</taxon>
        <taxon>Ecdysozoa</taxon>
        <taxon>Arthropoda</taxon>
        <taxon>Hexapoda</taxon>
        <taxon>Collembola</taxon>
        <taxon>Symphypleona</taxon>
        <taxon>Sminthuridae</taxon>
        <taxon>Allacma</taxon>
    </lineage>
</organism>
<keyword evidence="1" id="KW-0472">Membrane</keyword>
<feature type="transmembrane region" description="Helical" evidence="1">
    <location>
        <begin position="151"/>
        <end position="170"/>
    </location>
</feature>
<dbReference type="EMBL" id="CAJVCH010146290">
    <property type="protein sequence ID" value="CAG7727270.1"/>
    <property type="molecule type" value="Genomic_DNA"/>
</dbReference>
<keyword evidence="3" id="KW-1185">Reference proteome</keyword>
<reference evidence="2" key="1">
    <citation type="submission" date="2021-06" db="EMBL/GenBank/DDBJ databases">
        <authorList>
            <person name="Hodson N. C."/>
            <person name="Mongue J. A."/>
            <person name="Jaron S. K."/>
        </authorList>
    </citation>
    <scope>NUCLEOTIDE SEQUENCE</scope>
</reference>
<evidence type="ECO:0000256" key="1">
    <source>
        <dbReference type="SAM" id="Phobius"/>
    </source>
</evidence>
<evidence type="ECO:0000313" key="2">
    <source>
        <dbReference type="EMBL" id="CAG7727270.1"/>
    </source>
</evidence>
<gene>
    <name evidence="2" type="ORF">AFUS01_LOCUS16122</name>
</gene>
<feature type="transmembrane region" description="Helical" evidence="1">
    <location>
        <begin position="176"/>
        <end position="194"/>
    </location>
</feature>
<protein>
    <submittedName>
        <fullName evidence="2">Uncharacterized protein</fullName>
    </submittedName>
</protein>
<keyword evidence="1" id="KW-1133">Transmembrane helix</keyword>
<proteinExistence type="predicted"/>
<keyword evidence="1" id="KW-0812">Transmembrane</keyword>
<dbReference type="Proteomes" id="UP000708208">
    <property type="component" value="Unassembled WGS sequence"/>
</dbReference>
<dbReference type="AlphaFoldDB" id="A0A8J2KJY3"/>
<sequence>MWSAIKNRFLPQSKFKTLIERLEIIVQHLPEGGNGPLFEFFQPHLTKLYGSSMSLSCLLDKFVEQGKLRKPERDRINSVVSKYDAFRDLYDIILIKGDVNSLIMAWNSSDNGHLIGMTDDWMNAFVKKVFIENQQNSMRSTLQTKTADQTLNNNAIVSIIACSAAAILTITTAFGFYTIAAFVFLGFILFALVCNQ</sequence>
<name>A0A8J2KJY3_9HEXA</name>
<evidence type="ECO:0000313" key="3">
    <source>
        <dbReference type="Proteomes" id="UP000708208"/>
    </source>
</evidence>